<feature type="transmembrane region" description="Helical" evidence="7">
    <location>
        <begin position="470"/>
        <end position="489"/>
    </location>
</feature>
<dbReference type="Pfam" id="PF13520">
    <property type="entry name" value="AA_permease_2"/>
    <property type="match status" value="1"/>
</dbReference>
<feature type="transmembrane region" description="Helical" evidence="7">
    <location>
        <begin position="42"/>
        <end position="65"/>
    </location>
</feature>
<accession>A0A1G7X4I2</accession>
<dbReference type="EMBL" id="FNBS01000147">
    <property type="protein sequence ID" value="SDG79036.1"/>
    <property type="molecule type" value="Genomic_DNA"/>
</dbReference>
<evidence type="ECO:0000256" key="7">
    <source>
        <dbReference type="SAM" id="Phobius"/>
    </source>
</evidence>
<proteinExistence type="predicted"/>
<keyword evidence="6 7" id="KW-0472">Membrane</keyword>
<evidence type="ECO:0000313" key="8">
    <source>
        <dbReference type="EMBL" id="SDG79036.1"/>
    </source>
</evidence>
<reference evidence="8 9" key="1">
    <citation type="submission" date="2016-10" db="EMBL/GenBank/DDBJ databases">
        <authorList>
            <person name="de Groot N.N."/>
        </authorList>
    </citation>
    <scope>NUCLEOTIDE SEQUENCE [LARGE SCALE GENOMIC DNA]</scope>
    <source>
        <strain evidence="8 9">DSM 569</strain>
    </source>
</reference>
<evidence type="ECO:0000256" key="4">
    <source>
        <dbReference type="ARBA" id="ARBA00022692"/>
    </source>
</evidence>
<dbReference type="NCBIfam" id="NF011775">
    <property type="entry name" value="PRK15238.1"/>
    <property type="match status" value="1"/>
</dbReference>
<keyword evidence="4 7" id="KW-0812">Transmembrane</keyword>
<feature type="transmembrane region" description="Helical" evidence="7">
    <location>
        <begin position="133"/>
        <end position="153"/>
    </location>
</feature>
<dbReference type="Gene3D" id="1.20.1740.10">
    <property type="entry name" value="Amino acid/polyamine transporter I"/>
    <property type="match status" value="1"/>
</dbReference>
<keyword evidence="2" id="KW-0813">Transport</keyword>
<name>A0A1G7X4I2_THETY</name>
<dbReference type="PIRSF" id="PIRSF006060">
    <property type="entry name" value="AA_transporter"/>
    <property type="match status" value="1"/>
</dbReference>
<evidence type="ECO:0000256" key="6">
    <source>
        <dbReference type="ARBA" id="ARBA00023136"/>
    </source>
</evidence>
<feature type="transmembrane region" description="Helical" evidence="7">
    <location>
        <begin position="165"/>
        <end position="189"/>
    </location>
</feature>
<feature type="transmembrane region" description="Helical" evidence="7">
    <location>
        <begin position="319"/>
        <end position="341"/>
    </location>
</feature>
<keyword evidence="3" id="KW-1003">Cell membrane</keyword>
<dbReference type="GO" id="GO:0022857">
    <property type="term" value="F:transmembrane transporter activity"/>
    <property type="evidence" value="ECO:0007669"/>
    <property type="project" value="InterPro"/>
</dbReference>
<feature type="transmembrane region" description="Helical" evidence="7">
    <location>
        <begin position="209"/>
        <end position="230"/>
    </location>
</feature>
<dbReference type="InterPro" id="IPR002293">
    <property type="entry name" value="AA/rel_permease1"/>
</dbReference>
<evidence type="ECO:0000256" key="3">
    <source>
        <dbReference type="ARBA" id="ARBA00022475"/>
    </source>
</evidence>
<evidence type="ECO:0000256" key="1">
    <source>
        <dbReference type="ARBA" id="ARBA00004651"/>
    </source>
</evidence>
<gene>
    <name evidence="8" type="ORF">SAMN04244560_02915</name>
</gene>
<feature type="transmembrane region" description="Helical" evidence="7">
    <location>
        <begin position="251"/>
        <end position="272"/>
    </location>
</feature>
<feature type="transmembrane region" description="Helical" evidence="7">
    <location>
        <begin position="369"/>
        <end position="389"/>
    </location>
</feature>
<comment type="subcellular location">
    <subcellularLocation>
        <location evidence="1">Cell membrane</location>
        <topology evidence="1">Multi-pass membrane protein</topology>
    </subcellularLocation>
</comment>
<dbReference type="GO" id="GO:0005886">
    <property type="term" value="C:plasma membrane"/>
    <property type="evidence" value="ECO:0007669"/>
    <property type="project" value="UniProtKB-SubCell"/>
</dbReference>
<feature type="transmembrane region" description="Helical" evidence="7">
    <location>
        <begin position="86"/>
        <end position="113"/>
    </location>
</feature>
<evidence type="ECO:0000256" key="2">
    <source>
        <dbReference type="ARBA" id="ARBA00022448"/>
    </source>
</evidence>
<dbReference type="AlphaFoldDB" id="A0A1G7X4I2"/>
<protein>
    <submittedName>
        <fullName evidence="8">Amino acid/polyamine/organocation transporter, APC superfamily</fullName>
    </submittedName>
</protein>
<dbReference type="PANTHER" id="PTHR42770">
    <property type="entry name" value="AMINO ACID TRANSPORTER-RELATED"/>
    <property type="match status" value="1"/>
</dbReference>
<evidence type="ECO:0000313" key="9">
    <source>
        <dbReference type="Proteomes" id="UP000183404"/>
    </source>
</evidence>
<evidence type="ECO:0000256" key="5">
    <source>
        <dbReference type="ARBA" id="ARBA00022989"/>
    </source>
</evidence>
<dbReference type="RefSeq" id="WP_074593001.1">
    <property type="nucleotide sequence ID" value="NZ_FNBS01000147.1"/>
</dbReference>
<sequence>MTSNVNNAKKLALIPLILMIFTSVFGFTNIPRSFYLMGYGAIPWYILSGITFFIPYAFMMAEYGSAFKEEKGGIYSWMEKSVNPKYAFIGTFMWYASYIIWMVNVSSSIWIPLSNALFGKDTTSTWNLFGLKSTQTLGLLGVIWVITVTYVASKGLKSISKVSSVGGTAVALLNIVLLLGGIFVLIANGGKVAQPIISAHSFTTSPNPAYQSTIAMFAFLVFAIFAYGGLEVVGGLVDQTEKPEKNFPKGLLISALLISIGYSIGIFMVGTFTNWKEVLGTQNVNMANVAYVVMQNLGYKIGQGLGLNEATSLTIGAWFARYVGLSMFLALSGAFFTLSYAPLKQIIEGTPAELWPGKMGKIEGDIPKNAMWVQCAIAVVIIILVSFGGEAAAKFFAKLILMTNVAMTLPYVFLSGAFYSFKKNKQIQKPFAIFKTDSSALIATIIVTATVAFANFFTIIQPAINGDTNSTIWMIVGPLFFSIVALLMYRRYENRKEAAKGKAIQTKIRPGHR</sequence>
<dbReference type="InterPro" id="IPR050367">
    <property type="entry name" value="APC_superfamily"/>
</dbReference>
<feature type="transmembrane region" description="Helical" evidence="7">
    <location>
        <begin position="440"/>
        <end position="464"/>
    </location>
</feature>
<feature type="transmembrane region" description="Helical" evidence="7">
    <location>
        <begin position="395"/>
        <end position="419"/>
    </location>
</feature>
<dbReference type="Proteomes" id="UP000183404">
    <property type="component" value="Unassembled WGS sequence"/>
</dbReference>
<organism evidence="8 9">
    <name type="scientific">Thermoanaerobacter thermohydrosulfuricus</name>
    <name type="common">Clostridium thermohydrosulfuricum</name>
    <dbReference type="NCBI Taxonomy" id="1516"/>
    <lineage>
        <taxon>Bacteria</taxon>
        <taxon>Bacillati</taxon>
        <taxon>Bacillota</taxon>
        <taxon>Clostridia</taxon>
        <taxon>Thermoanaerobacterales</taxon>
        <taxon>Thermoanaerobacteraceae</taxon>
        <taxon>Thermoanaerobacter</taxon>
    </lineage>
</organism>
<dbReference type="PANTHER" id="PTHR42770:SF15">
    <property type="entry name" value="GLUTAMATE_GAMMA-AMINOBUTYRATE ANTIPORTER-RELATED"/>
    <property type="match status" value="1"/>
</dbReference>
<keyword evidence="5 7" id="KW-1133">Transmembrane helix</keyword>